<evidence type="ECO:0000256" key="1">
    <source>
        <dbReference type="SAM" id="Phobius"/>
    </source>
</evidence>
<name>W7JBH9_PLAFA</name>
<sequence>MKVHCYNILLFSFTLIILLLSPSQVNNQMNHYNRAHMKNIEPTKSYRSLYECGLYSPANNDNDPEMKRVMQQFEDRTSQRFLEYDERMQSKRMQCKEQCDKEIQKIILKDKLEKQMEQQLTTLETKIDTDDIPTCVCEKSLADKVEKGCLRCGYGLGTVAPTVGLIGAVAVHVWKPLALKAAIAKAIAEGTAKIAEAAEAARIQTGVDAVISGLKALGVDKLKSGTLETLIDPQNYTNVTKIGSIIRLKKNELCALSSKVENPMCHTFSVELGTRLPNGNSLLPDSTAIPLKANAILTEAKGVADAAAKSATDNAIAEITEKQTAAINTIFMGKQTAIIASIVAIVVIIYNQRNHKSTTHHTLKIPITRLLCECELYAPSNYDNDPQMKRVMQQFVDRTTQRFHEYDERMKTTRQKCKEKCDKEIQKIILKDKLEKELMDKFATLHTDIQSDAIPTCVCEKSLADKVEKNYMKCTQNLGGIVAPSLGVLGGIAEGALSVWKPTALKVAIDKAIAAGAAMGKAAGDAAGATEVIDLVKSSFRVSNIVVKEMGLVINAKNYNNVSMITEALYSKINGTCLRVGAGPGINMGDPICDLVWQNLRGNWGINKVKAIINEKVEEAVAKGTQAAEAKATQVAAAKTPTLKATNIAAVDATYASCQTVIIASIVAILVIVLVMVIIYLILRYRRKKKMKKKLQYIKLLEE</sequence>
<organism evidence="3 4">
    <name type="scientific">Plasmodium falciparum UGT5.1</name>
    <dbReference type="NCBI Taxonomy" id="1237627"/>
    <lineage>
        <taxon>Eukaryota</taxon>
        <taxon>Sar</taxon>
        <taxon>Alveolata</taxon>
        <taxon>Apicomplexa</taxon>
        <taxon>Aconoidasida</taxon>
        <taxon>Haemosporida</taxon>
        <taxon>Plasmodiidae</taxon>
        <taxon>Plasmodium</taxon>
        <taxon>Plasmodium (Laverania)</taxon>
    </lineage>
</organism>
<dbReference type="SUPFAM" id="SSF47473">
    <property type="entry name" value="EF-hand"/>
    <property type="match status" value="1"/>
</dbReference>
<feature type="chain" id="PRO_5005716543" description="Surface antigen" evidence="2">
    <location>
        <begin position="28"/>
        <end position="703"/>
    </location>
</feature>
<dbReference type="InterPro" id="IPR011992">
    <property type="entry name" value="EF-hand-dom_pair"/>
</dbReference>
<keyword evidence="1" id="KW-1133">Transmembrane helix</keyword>
<dbReference type="InterPro" id="IPR006373">
    <property type="entry name" value="VSA_Rifin"/>
</dbReference>
<evidence type="ECO:0000313" key="4">
    <source>
        <dbReference type="Proteomes" id="UP000030697"/>
    </source>
</evidence>
<proteinExistence type="predicted"/>
<feature type="transmembrane region" description="Helical" evidence="1">
    <location>
        <begin position="661"/>
        <end position="683"/>
    </location>
</feature>
<dbReference type="EMBL" id="KE124600">
    <property type="protein sequence ID" value="EWC76145.1"/>
    <property type="molecule type" value="Genomic_DNA"/>
</dbReference>
<evidence type="ECO:0000313" key="3">
    <source>
        <dbReference type="EMBL" id="EWC76145.1"/>
    </source>
</evidence>
<evidence type="ECO:0000256" key="2">
    <source>
        <dbReference type="SAM" id="SignalP"/>
    </source>
</evidence>
<feature type="signal peptide" evidence="2">
    <location>
        <begin position="1"/>
        <end position="27"/>
    </location>
</feature>
<reference evidence="3 4" key="1">
    <citation type="submission" date="2013-02" db="EMBL/GenBank/DDBJ databases">
        <title>The Genome Sequence of Plasmodium falciparum UGT5.1.</title>
        <authorList>
            <consortium name="The Broad Institute Genome Sequencing Platform"/>
            <consortium name="The Broad Institute Genome Sequencing Center for Infectious Disease"/>
            <person name="Neafsey D."/>
            <person name="Cheeseman I."/>
            <person name="Volkman S."/>
            <person name="Adams J."/>
            <person name="Walker B."/>
            <person name="Young S.K."/>
            <person name="Zeng Q."/>
            <person name="Gargeya S."/>
            <person name="Fitzgerald M."/>
            <person name="Haas B."/>
            <person name="Abouelleil A."/>
            <person name="Alvarado L."/>
            <person name="Arachchi H.M."/>
            <person name="Berlin A.M."/>
            <person name="Chapman S.B."/>
            <person name="Dewar J."/>
            <person name="Goldberg J."/>
            <person name="Griggs A."/>
            <person name="Gujja S."/>
            <person name="Hansen M."/>
            <person name="Howarth C."/>
            <person name="Imamovic A."/>
            <person name="Larimer J."/>
            <person name="McCowan C."/>
            <person name="Murphy C."/>
            <person name="Neiman D."/>
            <person name="Pearson M."/>
            <person name="Priest M."/>
            <person name="Roberts A."/>
            <person name="Saif S."/>
            <person name="Shea T."/>
            <person name="Sisk P."/>
            <person name="Sykes S."/>
            <person name="Wortman J."/>
            <person name="Nusbaum C."/>
            <person name="Birren B."/>
        </authorList>
    </citation>
    <scope>NUCLEOTIDE SEQUENCE [LARGE SCALE GENOMIC DNA]</scope>
    <source>
        <strain evidence="3 4">UGT5.1</strain>
    </source>
</reference>
<keyword evidence="2" id="KW-0732">Signal</keyword>
<keyword evidence="1" id="KW-0812">Transmembrane</keyword>
<protein>
    <recommendedName>
        <fullName evidence="5">Surface antigen</fullName>
    </recommendedName>
</protein>
<accession>W7JBH9</accession>
<evidence type="ECO:0008006" key="5">
    <source>
        <dbReference type="Google" id="ProtNLM"/>
    </source>
</evidence>
<dbReference type="AlphaFoldDB" id="W7JBH9"/>
<dbReference type="Pfam" id="PF02009">
    <property type="entry name" value="RIFIN"/>
    <property type="match status" value="2"/>
</dbReference>
<gene>
    <name evidence="3" type="ORF">C923_03187</name>
</gene>
<dbReference type="NCBIfam" id="TIGR01477">
    <property type="entry name" value="RIFIN"/>
    <property type="match status" value="2"/>
</dbReference>
<dbReference type="Proteomes" id="UP000030697">
    <property type="component" value="Unassembled WGS sequence"/>
</dbReference>
<keyword evidence="1" id="KW-0472">Membrane</keyword>